<reference evidence="1 2" key="1">
    <citation type="submission" date="2019-03" db="EMBL/GenBank/DDBJ databases">
        <authorList>
            <person name="Ashton P.M."/>
            <person name="Dallman T."/>
            <person name="Nair S."/>
            <person name="De Pinna E."/>
            <person name="Peters T."/>
            <person name="Grant K."/>
        </authorList>
    </citation>
    <scope>NUCLEOTIDE SEQUENCE [LARGE SCALE GENOMIC DNA]</scope>
    <source>
        <strain evidence="1">RL15000271</strain>
    </source>
</reference>
<comment type="caution">
    <text evidence="1">The sequence shown here is derived from an EMBL/GenBank/DDBJ whole genome shotgun (WGS) entry which is preliminary data.</text>
</comment>
<proteinExistence type="predicted"/>
<gene>
    <name evidence="1" type="ORF">E1W43_09095</name>
</gene>
<name>A0A4B0GKG8_LISMN</name>
<dbReference type="RefSeq" id="WP_119724688.1">
    <property type="nucleotide sequence ID" value="NZ_CP090054.1"/>
</dbReference>
<dbReference type="AlphaFoldDB" id="A0A4B0GKG8"/>
<accession>A0A4B0GKG8</accession>
<dbReference type="EMBL" id="AAARLF010000004">
    <property type="protein sequence ID" value="EAE2898101.1"/>
    <property type="molecule type" value="Genomic_DNA"/>
</dbReference>
<dbReference type="InterPro" id="IPR025935">
    <property type="entry name" value="AbiH"/>
</dbReference>
<organism evidence="1 2">
    <name type="scientific">Listeria monocytogenes</name>
    <dbReference type="NCBI Taxonomy" id="1639"/>
    <lineage>
        <taxon>Bacteria</taxon>
        <taxon>Bacillati</taxon>
        <taxon>Bacillota</taxon>
        <taxon>Bacilli</taxon>
        <taxon>Bacillales</taxon>
        <taxon>Listeriaceae</taxon>
        <taxon>Listeria</taxon>
    </lineage>
</organism>
<evidence type="ECO:0000313" key="1">
    <source>
        <dbReference type="EMBL" id="EAE2898101.1"/>
    </source>
</evidence>
<protein>
    <submittedName>
        <fullName evidence="1">Uncharacterized protein</fullName>
    </submittedName>
</protein>
<dbReference type="Proteomes" id="UP000401273">
    <property type="component" value="Unassembled WGS sequence"/>
</dbReference>
<evidence type="ECO:0000313" key="2">
    <source>
        <dbReference type="Proteomes" id="UP000401273"/>
    </source>
</evidence>
<dbReference type="Pfam" id="PF14253">
    <property type="entry name" value="AbiH"/>
    <property type="match status" value="1"/>
</dbReference>
<sequence>MDGMNITFLIGNGFDIQMGLKTSYTDFYDNVVASKLTENQIYNSIKDKPTEWSDFEVALGQYTYTLKVHIDNCATDDDKRVCLDKFFTDLLELKEDLGDYIEGEEDKFDYEKLTHELAQGSFDNLFNELEKIDRDIFFRETSKCTTRNAFFDVITFNYTSIIDKCLEPLMRKKFNWKEKKLNSTGTSIVRSVNHIHGTLHKHMTLGVNDVSQLCEEAIEKSHFHQIIKPDEVVEGRDGRDNEAESAILNSDIIVIYGMSLGSTDRKWWEIVCRWLSLSEKHLLLINEYDENEPKRKYTSYYVNIKRQCRSKLLSYTPKDVSSIDFENQIFILPNSKSFFFVPVTVKGSIMTIS</sequence>